<organism evidence="2 3">
    <name type="scientific">Rhodotorula mucilaginosa</name>
    <name type="common">Yeast</name>
    <name type="synonym">Rhodotorula rubra</name>
    <dbReference type="NCBI Taxonomy" id="5537"/>
    <lineage>
        <taxon>Eukaryota</taxon>
        <taxon>Fungi</taxon>
        <taxon>Dikarya</taxon>
        <taxon>Basidiomycota</taxon>
        <taxon>Pucciniomycotina</taxon>
        <taxon>Microbotryomycetes</taxon>
        <taxon>Sporidiobolales</taxon>
        <taxon>Sporidiobolaceae</taxon>
        <taxon>Rhodotorula</taxon>
    </lineage>
</organism>
<dbReference type="AlphaFoldDB" id="A0A9P6W8H1"/>
<dbReference type="Proteomes" id="UP000777482">
    <property type="component" value="Unassembled WGS sequence"/>
</dbReference>
<keyword evidence="1" id="KW-0732">Signal</keyword>
<evidence type="ECO:0000313" key="2">
    <source>
        <dbReference type="EMBL" id="KAG0666920.1"/>
    </source>
</evidence>
<gene>
    <name evidence="2" type="ORF">C6P46_003630</name>
</gene>
<evidence type="ECO:0000313" key="3">
    <source>
        <dbReference type="Proteomes" id="UP000777482"/>
    </source>
</evidence>
<accession>A0A9P6W8H1</accession>
<feature type="chain" id="PRO_5040296338" evidence="1">
    <location>
        <begin position="20"/>
        <end position="191"/>
    </location>
</feature>
<proteinExistence type="predicted"/>
<dbReference type="EMBL" id="PUHQ01000003">
    <property type="protein sequence ID" value="KAG0666920.1"/>
    <property type="molecule type" value="Genomic_DNA"/>
</dbReference>
<dbReference type="OrthoDB" id="1508846at2759"/>
<comment type="caution">
    <text evidence="2">The sequence shown here is derived from an EMBL/GenBank/DDBJ whole genome shotgun (WGS) entry which is preliminary data.</text>
</comment>
<name>A0A9P6W8H1_RHOMI</name>
<protein>
    <submittedName>
        <fullName evidence="2">Uncharacterized protein</fullName>
    </submittedName>
</protein>
<feature type="signal peptide" evidence="1">
    <location>
        <begin position="1"/>
        <end position="19"/>
    </location>
</feature>
<keyword evidence="3" id="KW-1185">Reference proteome</keyword>
<evidence type="ECO:0000256" key="1">
    <source>
        <dbReference type="SAM" id="SignalP"/>
    </source>
</evidence>
<reference evidence="2 3" key="1">
    <citation type="submission" date="2020-11" db="EMBL/GenBank/DDBJ databases">
        <title>Kefir isolates.</title>
        <authorList>
            <person name="Marcisauskas S."/>
            <person name="Kim Y."/>
            <person name="Blasche S."/>
        </authorList>
    </citation>
    <scope>NUCLEOTIDE SEQUENCE [LARGE SCALE GENOMIC DNA]</scope>
    <source>
        <strain evidence="2 3">KR</strain>
    </source>
</reference>
<sequence length="191" mass="20014">MGGGLIFLVLIVAVGIAAGGWYAVPKGENQRHPDEHPPRRDMLLAHVRVQPWQSSLLPLAANDPVLAGGPSRTSLSCIPSSKMILYHLISALGVSLEVEIPVAVGACRDASAFAKLTLGQVVACTLASARELLTQPRCQVLLQAHLALPASLTCEASGANSLLVIIETCSTSTPQTEAEQQPRDQGPPCLA</sequence>